<dbReference type="InterPro" id="IPR036390">
    <property type="entry name" value="WH_DNA-bd_sf"/>
</dbReference>
<dbReference type="InterPro" id="IPR039422">
    <property type="entry name" value="MarR/SlyA-like"/>
</dbReference>
<evidence type="ECO:0000313" key="3">
    <source>
        <dbReference type="Proteomes" id="UP000306628"/>
    </source>
</evidence>
<comment type="caution">
    <text evidence="2">The sequence shown here is derived from an EMBL/GenBank/DDBJ whole genome shotgun (WGS) entry which is preliminary data.</text>
</comment>
<dbReference type="SMART" id="SM00347">
    <property type="entry name" value="HTH_MARR"/>
    <property type="match status" value="1"/>
</dbReference>
<protein>
    <submittedName>
        <fullName evidence="2">MarR family transcriptional regulator</fullName>
    </submittedName>
</protein>
<accession>A0A5S4GN69</accession>
<dbReference type="OrthoDB" id="3696090at2"/>
<dbReference type="Proteomes" id="UP000306628">
    <property type="component" value="Unassembled WGS sequence"/>
</dbReference>
<sequence length="153" mass="18007">MEIDDISWDHLLELIRSMQSDLLPSLVRMHEDDDLSLLDGTMLRLLDRGEDPTVRELAALIGRSDSRTSRIVDRLVRRGLVAREEDERDRRVRRVRLTGRGEALLQRIDRLRVETQAELWRHVTDDDRIVLIQAMEIYAKAARRIRDERDRSG</sequence>
<dbReference type="RefSeq" id="WP_138690779.1">
    <property type="nucleotide sequence ID" value="NZ_JBHSAZ010000026.1"/>
</dbReference>
<evidence type="ECO:0000259" key="1">
    <source>
        <dbReference type="PROSITE" id="PS50995"/>
    </source>
</evidence>
<feature type="domain" description="HTH marR-type" evidence="1">
    <location>
        <begin position="1"/>
        <end position="147"/>
    </location>
</feature>
<reference evidence="2 3" key="1">
    <citation type="submission" date="2019-05" db="EMBL/GenBank/DDBJ databases">
        <title>Draft genome sequence of Nonomuraea zeae DSM 100528.</title>
        <authorList>
            <person name="Saricaoglu S."/>
            <person name="Isik K."/>
        </authorList>
    </citation>
    <scope>NUCLEOTIDE SEQUENCE [LARGE SCALE GENOMIC DNA]</scope>
    <source>
        <strain evidence="2 3">DSM 100528</strain>
    </source>
</reference>
<dbReference type="PANTHER" id="PTHR33164:SF43">
    <property type="entry name" value="HTH-TYPE TRANSCRIPTIONAL REPRESSOR YETL"/>
    <property type="match status" value="1"/>
</dbReference>
<dbReference type="Gene3D" id="1.10.10.10">
    <property type="entry name" value="Winged helix-like DNA-binding domain superfamily/Winged helix DNA-binding domain"/>
    <property type="match status" value="1"/>
</dbReference>
<dbReference type="GO" id="GO:0003700">
    <property type="term" value="F:DNA-binding transcription factor activity"/>
    <property type="evidence" value="ECO:0007669"/>
    <property type="project" value="InterPro"/>
</dbReference>
<dbReference type="InterPro" id="IPR036388">
    <property type="entry name" value="WH-like_DNA-bd_sf"/>
</dbReference>
<dbReference type="SUPFAM" id="SSF46785">
    <property type="entry name" value="Winged helix' DNA-binding domain"/>
    <property type="match status" value="1"/>
</dbReference>
<dbReference type="AlphaFoldDB" id="A0A5S4GN69"/>
<dbReference type="Pfam" id="PF12802">
    <property type="entry name" value="MarR_2"/>
    <property type="match status" value="1"/>
</dbReference>
<dbReference type="PANTHER" id="PTHR33164">
    <property type="entry name" value="TRANSCRIPTIONAL REGULATOR, MARR FAMILY"/>
    <property type="match status" value="1"/>
</dbReference>
<dbReference type="EMBL" id="VCKX01000047">
    <property type="protein sequence ID" value="TMR34232.1"/>
    <property type="molecule type" value="Genomic_DNA"/>
</dbReference>
<organism evidence="2 3">
    <name type="scientific">Nonomuraea zeae</name>
    <dbReference type="NCBI Taxonomy" id="1642303"/>
    <lineage>
        <taxon>Bacteria</taxon>
        <taxon>Bacillati</taxon>
        <taxon>Actinomycetota</taxon>
        <taxon>Actinomycetes</taxon>
        <taxon>Streptosporangiales</taxon>
        <taxon>Streptosporangiaceae</taxon>
        <taxon>Nonomuraea</taxon>
    </lineage>
</organism>
<gene>
    <name evidence="2" type="ORF">ETD85_17465</name>
</gene>
<name>A0A5S4GN69_9ACTN</name>
<keyword evidence="3" id="KW-1185">Reference proteome</keyword>
<proteinExistence type="predicted"/>
<dbReference type="InterPro" id="IPR000835">
    <property type="entry name" value="HTH_MarR-typ"/>
</dbReference>
<dbReference type="GO" id="GO:0006950">
    <property type="term" value="P:response to stress"/>
    <property type="evidence" value="ECO:0007669"/>
    <property type="project" value="TreeGrafter"/>
</dbReference>
<evidence type="ECO:0000313" key="2">
    <source>
        <dbReference type="EMBL" id="TMR34232.1"/>
    </source>
</evidence>
<dbReference type="PROSITE" id="PS50995">
    <property type="entry name" value="HTH_MARR_2"/>
    <property type="match status" value="1"/>
</dbReference>
<dbReference type="PRINTS" id="PR00598">
    <property type="entry name" value="HTHMARR"/>
</dbReference>